<accession>A0ABX6KT79</accession>
<evidence type="ECO:0000313" key="2">
    <source>
        <dbReference type="Proteomes" id="UP000501570"/>
    </source>
</evidence>
<protein>
    <recommendedName>
        <fullName evidence="3">Sugar-binding protein</fullName>
    </recommendedName>
</protein>
<dbReference type="Proteomes" id="UP000501570">
    <property type="component" value="Chromosome"/>
</dbReference>
<evidence type="ECO:0000313" key="1">
    <source>
        <dbReference type="EMBL" id="QIY91069.1"/>
    </source>
</evidence>
<dbReference type="RefSeq" id="WP_168238495.1">
    <property type="nucleotide sequence ID" value="NZ_CP050995.1"/>
</dbReference>
<reference evidence="1 2" key="1">
    <citation type="submission" date="2019-09" db="EMBL/GenBank/DDBJ databases">
        <title>FDA dAtabase for Regulatory Grade micrObial Sequences (FDA-ARGOS): Supporting development and validation of Infectious Disease Dx tests.</title>
        <authorList>
            <person name="Sciortino C."/>
            <person name="Tallon L."/>
            <person name="Sadzewicz L."/>
            <person name="Vavikolanu K."/>
            <person name="Mehta A."/>
            <person name="Aluvathingal J."/>
            <person name="Nadendla S."/>
            <person name="Nandy P."/>
            <person name="Geyer C."/>
            <person name="Yan Y."/>
            <person name="Sichtig H."/>
        </authorList>
    </citation>
    <scope>NUCLEOTIDE SEQUENCE [LARGE SCALE GENOMIC DNA]</scope>
    <source>
        <strain evidence="1 2">FDAARGOS_636</strain>
    </source>
</reference>
<gene>
    <name evidence="1" type="ORF">FOB44_10590</name>
</gene>
<keyword evidence="2" id="KW-1185">Reference proteome</keyword>
<sequence length="384" mass="46474">MKQSLPFLFFLTTFFHSQVIKDSILGNPKFVKESVVFLNDAGPYTFMRGDDEYGHATIMKPKNLRESMRNSWFQTYFCRYINNETYYDINRNITREIWYYRSGEIVDEYINTYDHLNRLTAQITKNKYSEKNSRYFYEGSKKKVKFSELYYKRRDEPGEKIINNWESFNPLFITKFDTLSKTDSIFAVTNDIWKAVGNGGYSRGKDSIYHKKLSRVKIYDSQYRVVEEKFFEHENDLQNKKIYLTGHFKYEYDEFGNIIKRTSIKDGKFYSYIILGNGKMIKEEKNGDSEKNSYTIYVYTKDQKLEKETSYYQDRLSYERKFEYKGNYITRLIYLDKPALDDKIIEPVIINFRYKFDKQNNWTEIIKNVSGKDLYKWIRKIEYY</sequence>
<organism evidence="1 2">
    <name type="scientific">Chryseobacterium gallinarum</name>
    <dbReference type="NCBI Taxonomy" id="1324352"/>
    <lineage>
        <taxon>Bacteria</taxon>
        <taxon>Pseudomonadati</taxon>
        <taxon>Bacteroidota</taxon>
        <taxon>Flavobacteriia</taxon>
        <taxon>Flavobacteriales</taxon>
        <taxon>Weeksellaceae</taxon>
        <taxon>Chryseobacterium group</taxon>
        <taxon>Chryseobacterium</taxon>
    </lineage>
</organism>
<proteinExistence type="predicted"/>
<dbReference type="EMBL" id="CP050995">
    <property type="protein sequence ID" value="QIY91069.1"/>
    <property type="molecule type" value="Genomic_DNA"/>
</dbReference>
<evidence type="ECO:0008006" key="3">
    <source>
        <dbReference type="Google" id="ProtNLM"/>
    </source>
</evidence>
<name>A0ABX6KT79_CHRGL</name>